<gene>
    <name evidence="1" type="ORF">I4F81_010655</name>
</gene>
<organism evidence="1 2">
    <name type="scientific">Pyropia yezoensis</name>
    <name type="common">Susabi-nori</name>
    <name type="synonym">Porphyra yezoensis</name>
    <dbReference type="NCBI Taxonomy" id="2788"/>
    <lineage>
        <taxon>Eukaryota</taxon>
        <taxon>Rhodophyta</taxon>
        <taxon>Bangiophyceae</taxon>
        <taxon>Bangiales</taxon>
        <taxon>Bangiaceae</taxon>
        <taxon>Pyropia</taxon>
    </lineage>
</organism>
<protein>
    <submittedName>
        <fullName evidence="1">Uncharacterized protein</fullName>
    </submittedName>
</protein>
<reference evidence="1" key="1">
    <citation type="submission" date="2019-11" db="EMBL/GenBank/DDBJ databases">
        <title>Nori genome reveals adaptations in red seaweeds to the harsh intertidal environment.</title>
        <authorList>
            <person name="Wang D."/>
            <person name="Mao Y."/>
        </authorList>
    </citation>
    <scope>NUCLEOTIDE SEQUENCE</scope>
    <source>
        <tissue evidence="1">Gametophyte</tissue>
    </source>
</reference>
<sequence>MAFAGVPAAGVGVPVAAAVFSCSACYERTAVLLGVAHERRRRLSRQLGLVVGHGGLQRRAFAGERLPPFPVSGPAGTDGRTHEWWDGATLPDTFCLSTLIAARASLDAVEALENQLERLKSTRQSLTEKAAQAMTDGTDDYPRLLKMEENMETREKELSARLAVARIRGPVRRVLGEMKALRSPFKEQGRSPPDFNRVFQPYPLGPEVDLSSVPPFWEEVVGVVSKACEDVSRNAPLPWIAPGRLPLLYMVSSFGRGKTLVLREAARYLYKDIDGGVRVHDTQQLGDAQHDGNPTFADDTHASRIVAGRGVVVLAANFNGSYRVDPSEQVGLHSRADEPDLKYYFLLYVRILFHELADLSDPRMPPSSLFQSFLKNFYAKYKDGVFNYDDVRKEVRELVASRAGRGSDEDVVVLLVDEIGKLRTGVGNAICEQELFDLRFLIRSEACSVVEAGSGLGVAYFVAMESSLMLAERSASGRRPKPVMSLPPGGLGAQKIRLLDAMRRGAARTTGPSSLNSSNVFTGTWRLEVDTQTKVFIEYLVVAEVYALLGGMLWRSVELFVKELLANPDAALLDVLMDVEGELVTDAMGDDLSYASFWEPRNAHFRDHVLAAALLPVDVLESDFVQPREATDMEVPPDARPAGVTDVSKLSIKDLQAMRVQLAREAFLRSRQRTTADLTWGNALALGFFMADRGTRFRPSVIPISLLRAVGENDASSPLWTSLCAILQVVTVPAHNQYGQNGKKLKATTKFSWCGWELFMLHWEVLVSSARALRKDHWPSVTYSELYGTEASFMGSAHLLSEVRVDATVERTGVVYLEASRADTSSSGWTINDLLEGRVAEDVMCRTMFKLPNSAPSFDGVGFRRALNDVPGVVSRGELIAEWYQTKYSSPLSATILSATEVEESLNKMGWVNAQDNTIATTQMFYGGQKGYHKWGHRSVFVYAGFRRVSVEALSHPLAANVFVLDETGLHALLGHTMYCLARALYLLFLTQASSATDLSPASLLPSTSVPLAISARKASLTGGRVRSKRSKRKRRPRGAGQRR</sequence>
<dbReference type="Proteomes" id="UP000798662">
    <property type="component" value="Chromosome 3"/>
</dbReference>
<dbReference type="EMBL" id="CM020620">
    <property type="protein sequence ID" value="KAK1868161.1"/>
    <property type="molecule type" value="Genomic_DNA"/>
</dbReference>
<proteinExistence type="predicted"/>
<accession>A0ACC3CEG1</accession>
<comment type="caution">
    <text evidence="1">The sequence shown here is derived from an EMBL/GenBank/DDBJ whole genome shotgun (WGS) entry which is preliminary data.</text>
</comment>
<evidence type="ECO:0000313" key="1">
    <source>
        <dbReference type="EMBL" id="KAK1868161.1"/>
    </source>
</evidence>
<evidence type="ECO:0000313" key="2">
    <source>
        <dbReference type="Proteomes" id="UP000798662"/>
    </source>
</evidence>
<name>A0ACC3CEG1_PYRYE</name>
<keyword evidence="2" id="KW-1185">Reference proteome</keyword>